<dbReference type="STRING" id="717646.M2N8V2"/>
<dbReference type="InterPro" id="IPR014436">
    <property type="entry name" value="Extradiol_dOase_DODA"/>
</dbReference>
<name>M2N8V2_BAUPA</name>
<dbReference type="AlphaFoldDB" id="M2N8V2"/>
<sequence length="285" mass="32117">MARISLAQGEQRACTCDNPDAFRSLSEASASADYWKRCSDDALAHGCKGIVMMGAHWDVKGPARIEVATKPNPGMNPVAYNYQLNPDIATAKRVVTLPRGHNIDAQENPTFDWIHDSFLILIRMFPDGCPPTTLLSLNAHYDPHFHMRIGSILRPLRKEGYLLIGTGGAVHNLYRNDWTQMIRYRDNFAMPRSPDSWAMEFRQSFEDAITKNSRPHLRRAITKLMKHPGFRDAHGTDEHFMPATFVAGAAGDAEDDGVYGKLMAEGWELRNMCHSQFTIGSWNRV</sequence>
<dbReference type="GO" id="GO:0051213">
    <property type="term" value="F:dioxygenase activity"/>
    <property type="evidence" value="ECO:0007669"/>
    <property type="project" value="InterPro"/>
</dbReference>
<proteinExistence type="predicted"/>
<keyword evidence="3" id="KW-1185">Reference proteome</keyword>
<gene>
    <name evidence="2" type="ORF">BAUCODRAFT_123929</name>
</gene>
<dbReference type="PANTHER" id="PTHR30096:SF1">
    <property type="entry name" value="AROMATIC RING-OPENING DIOXYGENASE FAMILY PROTEIN (AFU_ORTHOLOGUE AFUA_7G00640)"/>
    <property type="match status" value="1"/>
</dbReference>
<evidence type="ECO:0000313" key="3">
    <source>
        <dbReference type="Proteomes" id="UP000011761"/>
    </source>
</evidence>
<organism evidence="2 3">
    <name type="scientific">Baudoinia panamericana (strain UAMH 10762)</name>
    <name type="common">Angels' share fungus</name>
    <name type="synonym">Baudoinia compniacensis (strain UAMH 10762)</name>
    <dbReference type="NCBI Taxonomy" id="717646"/>
    <lineage>
        <taxon>Eukaryota</taxon>
        <taxon>Fungi</taxon>
        <taxon>Dikarya</taxon>
        <taxon>Ascomycota</taxon>
        <taxon>Pezizomycotina</taxon>
        <taxon>Dothideomycetes</taxon>
        <taxon>Dothideomycetidae</taxon>
        <taxon>Mycosphaerellales</taxon>
        <taxon>Teratosphaeriaceae</taxon>
        <taxon>Baudoinia</taxon>
    </lineage>
</organism>
<dbReference type="EMBL" id="KB445557">
    <property type="protein sequence ID" value="EMC95499.1"/>
    <property type="molecule type" value="Genomic_DNA"/>
</dbReference>
<dbReference type="CDD" id="cd07363">
    <property type="entry name" value="45_DOPA_Dioxygenase"/>
    <property type="match status" value="1"/>
</dbReference>
<dbReference type="PIRSF" id="PIRSF006157">
    <property type="entry name" value="Doxgns_DODA"/>
    <property type="match status" value="1"/>
</dbReference>
<dbReference type="RefSeq" id="XP_007677937.1">
    <property type="nucleotide sequence ID" value="XM_007679747.1"/>
</dbReference>
<dbReference type="Gene3D" id="3.40.830.10">
    <property type="entry name" value="LigB-like"/>
    <property type="match status" value="1"/>
</dbReference>
<keyword evidence="1" id="KW-0560">Oxidoreductase</keyword>
<accession>M2N8V2</accession>
<evidence type="ECO:0000313" key="2">
    <source>
        <dbReference type="EMBL" id="EMC95499.1"/>
    </source>
</evidence>
<dbReference type="GO" id="GO:0008270">
    <property type="term" value="F:zinc ion binding"/>
    <property type="evidence" value="ECO:0007669"/>
    <property type="project" value="InterPro"/>
</dbReference>
<protein>
    <submittedName>
        <fullName evidence="2">Uncharacterized protein</fullName>
    </submittedName>
</protein>
<evidence type="ECO:0000256" key="1">
    <source>
        <dbReference type="ARBA" id="ARBA00023002"/>
    </source>
</evidence>
<dbReference type="OrthoDB" id="7396853at2759"/>
<dbReference type="KEGG" id="bcom:BAUCODRAFT_123929"/>
<dbReference type="GeneID" id="19107832"/>
<reference evidence="2 3" key="1">
    <citation type="journal article" date="2012" name="PLoS Pathog.">
        <title>Diverse lifestyles and strategies of plant pathogenesis encoded in the genomes of eighteen Dothideomycetes fungi.</title>
        <authorList>
            <person name="Ohm R.A."/>
            <person name="Feau N."/>
            <person name="Henrissat B."/>
            <person name="Schoch C.L."/>
            <person name="Horwitz B.A."/>
            <person name="Barry K.W."/>
            <person name="Condon B.J."/>
            <person name="Copeland A.C."/>
            <person name="Dhillon B."/>
            <person name="Glaser F."/>
            <person name="Hesse C.N."/>
            <person name="Kosti I."/>
            <person name="LaButti K."/>
            <person name="Lindquist E.A."/>
            <person name="Lucas S."/>
            <person name="Salamov A.A."/>
            <person name="Bradshaw R.E."/>
            <person name="Ciuffetti L."/>
            <person name="Hamelin R.C."/>
            <person name="Kema G.H.J."/>
            <person name="Lawrence C."/>
            <person name="Scott J.A."/>
            <person name="Spatafora J.W."/>
            <person name="Turgeon B.G."/>
            <person name="de Wit P.J.G.M."/>
            <person name="Zhong S."/>
            <person name="Goodwin S.B."/>
            <person name="Grigoriev I.V."/>
        </authorList>
    </citation>
    <scope>NUCLEOTIDE SEQUENCE [LARGE SCALE GENOMIC DNA]</scope>
    <source>
        <strain evidence="2 3">UAMH 10762</strain>
    </source>
</reference>
<dbReference type="Proteomes" id="UP000011761">
    <property type="component" value="Unassembled WGS sequence"/>
</dbReference>
<dbReference type="HOGENOM" id="CLU_046582_4_0_1"/>
<dbReference type="PANTHER" id="PTHR30096">
    <property type="entry name" value="4,5-DOPA DIOXYGENASE EXTRADIOL-LIKE PROTEIN"/>
    <property type="match status" value="1"/>
</dbReference>
<dbReference type="SUPFAM" id="SSF53213">
    <property type="entry name" value="LigB-like"/>
    <property type="match status" value="1"/>
</dbReference>
<dbReference type="eggNOG" id="ENOG502S0K5">
    <property type="taxonomic scope" value="Eukaryota"/>
</dbReference>